<dbReference type="HOGENOM" id="CLU_861599_0_0_1"/>
<protein>
    <submittedName>
        <fullName evidence="2">Uncharacterized protein</fullName>
    </submittedName>
</protein>
<accession>A0A0E0B2M6</accession>
<dbReference type="AlphaFoldDB" id="A0A0E0B2M6"/>
<keyword evidence="3" id="KW-1185">Reference proteome</keyword>
<feature type="compositionally biased region" description="Basic and acidic residues" evidence="1">
    <location>
        <begin position="223"/>
        <end position="244"/>
    </location>
</feature>
<dbReference type="Proteomes" id="UP000026961">
    <property type="component" value="Chromosome 9"/>
</dbReference>
<organism evidence="2">
    <name type="scientific">Oryza glumipatula</name>
    <dbReference type="NCBI Taxonomy" id="40148"/>
    <lineage>
        <taxon>Eukaryota</taxon>
        <taxon>Viridiplantae</taxon>
        <taxon>Streptophyta</taxon>
        <taxon>Embryophyta</taxon>
        <taxon>Tracheophyta</taxon>
        <taxon>Spermatophyta</taxon>
        <taxon>Magnoliopsida</taxon>
        <taxon>Liliopsida</taxon>
        <taxon>Poales</taxon>
        <taxon>Poaceae</taxon>
        <taxon>BOP clade</taxon>
        <taxon>Oryzoideae</taxon>
        <taxon>Oryzeae</taxon>
        <taxon>Oryzinae</taxon>
        <taxon>Oryza</taxon>
    </lineage>
</organism>
<name>A0A0E0B2M6_9ORYZ</name>
<reference evidence="2" key="2">
    <citation type="submission" date="2018-05" db="EMBL/GenBank/DDBJ databases">
        <title>OgluRS3 (Oryza glumaepatula Reference Sequence Version 3).</title>
        <authorList>
            <person name="Zhang J."/>
            <person name="Kudrna D."/>
            <person name="Lee S."/>
            <person name="Talag J."/>
            <person name="Welchert J."/>
            <person name="Wing R.A."/>
        </authorList>
    </citation>
    <scope>NUCLEOTIDE SEQUENCE [LARGE SCALE GENOMIC DNA]</scope>
</reference>
<feature type="region of interest" description="Disordered" evidence="1">
    <location>
        <begin position="223"/>
        <end position="246"/>
    </location>
</feature>
<evidence type="ECO:0000256" key="1">
    <source>
        <dbReference type="SAM" id="MobiDB-lite"/>
    </source>
</evidence>
<evidence type="ECO:0000313" key="3">
    <source>
        <dbReference type="Proteomes" id="UP000026961"/>
    </source>
</evidence>
<dbReference type="Gramene" id="OGLUM09G09650.1">
    <property type="protein sequence ID" value="OGLUM09G09650.1"/>
    <property type="gene ID" value="OGLUM09G09650"/>
</dbReference>
<sequence length="323" mass="35236">MAMHPLELVLLSGDLSGAATRAVARCLRPMWGKPSASGFSTSAMLRSVGGVVIIDLAPASAAGSGKPPSTPAGVVHLELPPLATPPWPSRHSTAPSALLPMWFAPSLSIHEADAAICVMYPELPAEQLAMASAARFLQIHHDRDGLLQSCLSLTTARASATLMGSPRRAKDVSINFNLSKDDDKHSEDDQQPLCGEYLENEKCDIDYVLRNFRGMEKEVRSLQKEVETGKEEHKETKEELKEGMAETEEELKETKAELADTKRVAYMAILKDARRRAMEAERAKAKEAKEKEYAKNRIKLSWISASALKLAGEAILSIFFGGP</sequence>
<reference evidence="2" key="1">
    <citation type="submission" date="2015-04" db="UniProtKB">
        <authorList>
            <consortium name="EnsemblPlants"/>
        </authorList>
    </citation>
    <scope>IDENTIFICATION</scope>
</reference>
<proteinExistence type="predicted"/>
<dbReference type="EnsemblPlants" id="OGLUM09G09650.1">
    <property type="protein sequence ID" value="OGLUM09G09650.1"/>
    <property type="gene ID" value="OGLUM09G09650"/>
</dbReference>
<evidence type="ECO:0000313" key="2">
    <source>
        <dbReference type="EnsemblPlants" id="OGLUM09G09650.1"/>
    </source>
</evidence>